<evidence type="ECO:0000313" key="1">
    <source>
        <dbReference type="EMBL" id="MDC0672154.1"/>
    </source>
</evidence>
<accession>A0ABT5BDB6</accession>
<dbReference type="InterPro" id="IPR010033">
    <property type="entry name" value="HAD_SF_ppase_IIIC"/>
</dbReference>
<evidence type="ECO:0000313" key="2">
    <source>
        <dbReference type="Proteomes" id="UP001217838"/>
    </source>
</evidence>
<dbReference type="InterPro" id="IPR023214">
    <property type="entry name" value="HAD_sf"/>
</dbReference>
<reference evidence="1 2" key="1">
    <citation type="submission" date="2022-11" db="EMBL/GenBank/DDBJ databases">
        <title>Minimal conservation of predation-associated metabolite biosynthetic gene clusters underscores biosynthetic potential of Myxococcota including descriptions for ten novel species: Archangium lansinium sp. nov., Myxococcus landrumus sp. nov., Nannocystis bai.</title>
        <authorList>
            <person name="Ahearne A."/>
            <person name="Stevens C."/>
            <person name="Dowd S."/>
        </authorList>
    </citation>
    <scope>NUCLEOTIDE SEQUENCE [LARGE SCALE GENOMIC DNA]</scope>
    <source>
        <strain evidence="1 2">NCELM</strain>
    </source>
</reference>
<comment type="caution">
    <text evidence="1">The sequence shown here is derived from an EMBL/GenBank/DDBJ whole genome shotgun (WGS) entry which is preliminary data.</text>
</comment>
<dbReference type="Gene3D" id="3.40.50.1000">
    <property type="entry name" value="HAD superfamily/HAD-like"/>
    <property type="match status" value="1"/>
</dbReference>
<dbReference type="InterPro" id="IPR010037">
    <property type="entry name" value="FkbH_domain"/>
</dbReference>
<dbReference type="NCBIfam" id="TIGR01681">
    <property type="entry name" value="HAD-SF-IIIC"/>
    <property type="match status" value="1"/>
</dbReference>
<sequence>MQLTHCGSLRRLLVPADVYRQLHAAESFAEPPPSIASWIERLAQAGMLAPRDADELAAHFESLPAQDEARLAGAGAATADAAPEPPPLARAVHVGLIGGCTLQVLTGAIQSRWRARGVAATASYSWFHAESQLSALSDACDFFVLHLFIIQELSRLFAAFQTGERAAVEQEVQRLCARVRSAVEVAARGAKGRLCVVHTLCRASVSPWGVADGSYRRALDAINAVLYDVVDRFDNVLILDEDDLLAEYGRRGVLDHPYELFAHHGYAAAGFRNEMPPWGDPRAMTRFLELSADRYLDLFDAWSGHRRLKLVVVDLDNTLWPGVCGDEGFTWEDRETGWILHPYFAGLHEALRLLAARGVMLATCSKNDRAHVLGDWTGRAEPRRSGGPLHPDEFVTHSIDWDAKGERVRRMLALLGVAARDALFIDDNPVERAEVGSSVPGLEVFDGPMHEARSFLLSHPRLQFARVSAEARTRARSMRVHLERDALRPRAESEEEFLRGLEIKLHVTRASGADVPRAAELIARTNQFNTTHERIGRDTLEALAQGGKVWCMHASDRFMPYGLTGVIVLDEAGVRLYVMSCRVLGLRPELPFLSAVLRSAGWAERRPTAVVRECPRNEPCRSVFLRAGFRPVDADTWVLEHEAELYRADPGVYEVTVGHRVDGLRES</sequence>
<organism evidence="1 2">
    <name type="scientific">Nannocystis radixulma</name>
    <dbReference type="NCBI Taxonomy" id="2995305"/>
    <lineage>
        <taxon>Bacteria</taxon>
        <taxon>Pseudomonadati</taxon>
        <taxon>Myxococcota</taxon>
        <taxon>Polyangia</taxon>
        <taxon>Nannocystales</taxon>
        <taxon>Nannocystaceae</taxon>
        <taxon>Nannocystis</taxon>
    </lineage>
</organism>
<dbReference type="NCBIfam" id="TIGR01686">
    <property type="entry name" value="FkbH"/>
    <property type="match status" value="1"/>
</dbReference>
<dbReference type="EMBL" id="JAQNDN010000019">
    <property type="protein sequence ID" value="MDC0672154.1"/>
    <property type="molecule type" value="Genomic_DNA"/>
</dbReference>
<dbReference type="Proteomes" id="UP001217838">
    <property type="component" value="Unassembled WGS sequence"/>
</dbReference>
<name>A0ABT5BDB6_9BACT</name>
<protein>
    <submittedName>
        <fullName evidence="1">HAD-IIIC family phosphatase</fullName>
    </submittedName>
</protein>
<keyword evidence="2" id="KW-1185">Reference proteome</keyword>
<dbReference type="SUPFAM" id="SSF56784">
    <property type="entry name" value="HAD-like"/>
    <property type="match status" value="1"/>
</dbReference>
<dbReference type="InterPro" id="IPR036514">
    <property type="entry name" value="SGNH_hydro_sf"/>
</dbReference>
<dbReference type="Gene3D" id="3.40.50.1110">
    <property type="entry name" value="SGNH hydrolase"/>
    <property type="match status" value="1"/>
</dbReference>
<proteinExistence type="predicted"/>
<dbReference type="InterPro" id="IPR036412">
    <property type="entry name" value="HAD-like_sf"/>
</dbReference>
<gene>
    <name evidence="1" type="ORF">POL58_30685</name>
</gene>
<dbReference type="RefSeq" id="WP_272003437.1">
    <property type="nucleotide sequence ID" value="NZ_JAQNDN010000019.1"/>
</dbReference>